<protein>
    <submittedName>
        <fullName evidence="1">Uncharacterized protein</fullName>
    </submittedName>
</protein>
<organism evidence="1 2">
    <name type="scientific">Pyrenophora tritici-repentis (strain Pt-1C-BFP)</name>
    <name type="common">Wheat tan spot fungus</name>
    <name type="synonym">Drechslera tritici-repentis</name>
    <dbReference type="NCBI Taxonomy" id="426418"/>
    <lineage>
        <taxon>Eukaryota</taxon>
        <taxon>Fungi</taxon>
        <taxon>Dikarya</taxon>
        <taxon>Ascomycota</taxon>
        <taxon>Pezizomycotina</taxon>
        <taxon>Dothideomycetes</taxon>
        <taxon>Pleosporomycetidae</taxon>
        <taxon>Pleosporales</taxon>
        <taxon>Pleosporineae</taxon>
        <taxon>Pleosporaceae</taxon>
        <taxon>Pyrenophora</taxon>
    </lineage>
</organism>
<dbReference type="AlphaFoldDB" id="B2VXS0"/>
<gene>
    <name evidence="1" type="ORF">PTRG_03316</name>
</gene>
<reference evidence="2" key="1">
    <citation type="journal article" date="2013" name="G3 (Bethesda)">
        <title>Comparative genomics of a plant-pathogenic fungus, Pyrenophora tritici-repentis, reveals transduplication and the impact of repeat elements on pathogenicity and population divergence.</title>
        <authorList>
            <person name="Manning V.A."/>
            <person name="Pandelova I."/>
            <person name="Dhillon B."/>
            <person name="Wilhelm L.J."/>
            <person name="Goodwin S.B."/>
            <person name="Berlin A.M."/>
            <person name="Figueroa M."/>
            <person name="Freitag M."/>
            <person name="Hane J.K."/>
            <person name="Henrissat B."/>
            <person name="Holman W.H."/>
            <person name="Kodira C.D."/>
            <person name="Martin J."/>
            <person name="Oliver R.P."/>
            <person name="Robbertse B."/>
            <person name="Schackwitz W."/>
            <person name="Schwartz D.C."/>
            <person name="Spatafora J.W."/>
            <person name="Turgeon B.G."/>
            <person name="Yandava C."/>
            <person name="Young S."/>
            <person name="Zhou S."/>
            <person name="Zeng Q."/>
            <person name="Grigoriev I.V."/>
            <person name="Ma L.-J."/>
            <person name="Ciuffetti L.M."/>
        </authorList>
    </citation>
    <scope>NUCLEOTIDE SEQUENCE [LARGE SCALE GENOMIC DNA]</scope>
    <source>
        <strain evidence="2">Pt-1C-BFP</strain>
    </source>
</reference>
<evidence type="ECO:0000313" key="2">
    <source>
        <dbReference type="Proteomes" id="UP000001471"/>
    </source>
</evidence>
<dbReference type="HOGENOM" id="CLU_2198300_0_0_1"/>
<dbReference type="EMBL" id="DS231616">
    <property type="protein sequence ID" value="EDU45839.1"/>
    <property type="molecule type" value="Genomic_DNA"/>
</dbReference>
<sequence>MTTALEGNGFKADAVLYHCVFAFAIGAELVCMAKLRGLLPGSIRTVRASTSCVTIFNIIQLCSHRPVDRTGTCVTLKAGITFGAVPSIRHDMAAKDAIVAYNTPQRQR</sequence>
<name>B2VXS0_PYRTR</name>
<proteinExistence type="predicted"/>
<evidence type="ECO:0000313" key="1">
    <source>
        <dbReference type="EMBL" id="EDU45839.1"/>
    </source>
</evidence>
<dbReference type="Proteomes" id="UP000001471">
    <property type="component" value="Unassembled WGS sequence"/>
</dbReference>
<dbReference type="InParanoid" id="B2VXS0"/>
<accession>B2VXS0</accession>